<evidence type="ECO:0000256" key="3">
    <source>
        <dbReference type="ARBA" id="ARBA00023180"/>
    </source>
</evidence>
<dbReference type="OrthoDB" id="1423198at2759"/>
<dbReference type="EMBL" id="CM001217">
    <property type="protein sequence ID" value="KEH43370.1"/>
    <property type="molecule type" value="Genomic_DNA"/>
</dbReference>
<name>A0A072VZB3_MEDTR</name>
<dbReference type="InterPro" id="IPR013320">
    <property type="entry name" value="ConA-like_dom_sf"/>
</dbReference>
<dbReference type="PANTHER" id="PTHR32401">
    <property type="entry name" value="CONCANAVALIN A-LIKE LECTIN FAMILY PROTEIN"/>
    <property type="match status" value="1"/>
</dbReference>
<gene>
    <name evidence="7" type="primary">25484867</name>
    <name evidence="6" type="ordered locus">MTR_1g090930</name>
</gene>
<comment type="similarity">
    <text evidence="1">Belongs to the leguminous lectin family.</text>
</comment>
<evidence type="ECO:0000256" key="2">
    <source>
        <dbReference type="ARBA" id="ARBA00022734"/>
    </source>
</evidence>
<proteinExistence type="inferred from homology"/>
<keyword evidence="2" id="KW-0430">Lectin</keyword>
<evidence type="ECO:0000256" key="4">
    <source>
        <dbReference type="SAM" id="Phobius"/>
    </source>
</evidence>
<feature type="transmembrane region" description="Helical" evidence="4">
    <location>
        <begin position="13"/>
        <end position="32"/>
    </location>
</feature>
<accession>A0A072VZB3</accession>
<evidence type="ECO:0000313" key="6">
    <source>
        <dbReference type="EMBL" id="KEH43370.1"/>
    </source>
</evidence>
<dbReference type="AlphaFoldDB" id="A0A072VZB3"/>
<protein>
    <submittedName>
        <fullName evidence="6">Legume lectin beta domain protein</fullName>
    </submittedName>
</protein>
<reference evidence="7" key="3">
    <citation type="submission" date="2015-04" db="UniProtKB">
        <authorList>
            <consortium name="EnsemblPlants"/>
        </authorList>
    </citation>
    <scope>IDENTIFICATION</scope>
    <source>
        <strain evidence="7">cv. Jemalong A17</strain>
    </source>
</reference>
<evidence type="ECO:0000313" key="8">
    <source>
        <dbReference type="Proteomes" id="UP000002051"/>
    </source>
</evidence>
<dbReference type="Pfam" id="PF00139">
    <property type="entry name" value="Lectin_legB"/>
    <property type="match status" value="1"/>
</dbReference>
<dbReference type="InterPro" id="IPR050258">
    <property type="entry name" value="Leguminous_Lectin"/>
</dbReference>
<dbReference type="HOGENOM" id="CLU_000288_62_2_1"/>
<keyword evidence="4" id="KW-1133">Transmembrane helix</keyword>
<dbReference type="STRING" id="3880.A0A072VZB3"/>
<feature type="domain" description="Legume lectin" evidence="5">
    <location>
        <begin position="36"/>
        <end position="270"/>
    </location>
</feature>
<reference evidence="6 8" key="2">
    <citation type="journal article" date="2014" name="BMC Genomics">
        <title>An improved genome release (version Mt4.0) for the model legume Medicago truncatula.</title>
        <authorList>
            <person name="Tang H."/>
            <person name="Krishnakumar V."/>
            <person name="Bidwell S."/>
            <person name="Rosen B."/>
            <person name="Chan A."/>
            <person name="Zhou S."/>
            <person name="Gentzbittel L."/>
            <person name="Childs K.L."/>
            <person name="Yandell M."/>
            <person name="Gundlach H."/>
            <person name="Mayer K.F."/>
            <person name="Schwartz D.C."/>
            <person name="Town C.D."/>
        </authorList>
    </citation>
    <scope>GENOME REANNOTATION</scope>
    <source>
        <strain evidence="6">A17</strain>
        <strain evidence="7 8">cv. Jemalong A17</strain>
    </source>
</reference>
<organism evidence="6 8">
    <name type="scientific">Medicago truncatula</name>
    <name type="common">Barrel medic</name>
    <name type="synonym">Medicago tribuloides</name>
    <dbReference type="NCBI Taxonomy" id="3880"/>
    <lineage>
        <taxon>Eukaryota</taxon>
        <taxon>Viridiplantae</taxon>
        <taxon>Streptophyta</taxon>
        <taxon>Embryophyta</taxon>
        <taxon>Tracheophyta</taxon>
        <taxon>Spermatophyta</taxon>
        <taxon>Magnoliopsida</taxon>
        <taxon>eudicotyledons</taxon>
        <taxon>Gunneridae</taxon>
        <taxon>Pentapetalae</taxon>
        <taxon>rosids</taxon>
        <taxon>fabids</taxon>
        <taxon>Fabales</taxon>
        <taxon>Fabaceae</taxon>
        <taxon>Papilionoideae</taxon>
        <taxon>50 kb inversion clade</taxon>
        <taxon>NPAAA clade</taxon>
        <taxon>Hologalegina</taxon>
        <taxon>IRL clade</taxon>
        <taxon>Trifolieae</taxon>
        <taxon>Medicago</taxon>
    </lineage>
</organism>
<dbReference type="Proteomes" id="UP000002051">
    <property type="component" value="Unassembled WGS sequence"/>
</dbReference>
<dbReference type="PIRSF" id="PIRSF002690">
    <property type="entry name" value="L-type_lectin_plant"/>
    <property type="match status" value="1"/>
</dbReference>
<reference evidence="6 8" key="1">
    <citation type="journal article" date="2011" name="Nature">
        <title>The Medicago genome provides insight into the evolution of rhizobial symbioses.</title>
        <authorList>
            <person name="Young N.D."/>
            <person name="Debelle F."/>
            <person name="Oldroyd G.E."/>
            <person name="Geurts R."/>
            <person name="Cannon S.B."/>
            <person name="Udvardi M.K."/>
            <person name="Benedito V.A."/>
            <person name="Mayer K.F."/>
            <person name="Gouzy J."/>
            <person name="Schoof H."/>
            <person name="Van de Peer Y."/>
            <person name="Proost S."/>
            <person name="Cook D.R."/>
            <person name="Meyers B.C."/>
            <person name="Spannagl M."/>
            <person name="Cheung F."/>
            <person name="De Mita S."/>
            <person name="Krishnakumar V."/>
            <person name="Gundlach H."/>
            <person name="Zhou S."/>
            <person name="Mudge J."/>
            <person name="Bharti A.K."/>
            <person name="Murray J.D."/>
            <person name="Naoumkina M.A."/>
            <person name="Rosen B."/>
            <person name="Silverstein K.A."/>
            <person name="Tang H."/>
            <person name="Rombauts S."/>
            <person name="Zhao P.X."/>
            <person name="Zhou P."/>
            <person name="Barbe V."/>
            <person name="Bardou P."/>
            <person name="Bechner M."/>
            <person name="Bellec A."/>
            <person name="Berger A."/>
            <person name="Berges H."/>
            <person name="Bidwell S."/>
            <person name="Bisseling T."/>
            <person name="Choisne N."/>
            <person name="Couloux A."/>
            <person name="Denny R."/>
            <person name="Deshpande S."/>
            <person name="Dai X."/>
            <person name="Doyle J.J."/>
            <person name="Dudez A.M."/>
            <person name="Farmer A.D."/>
            <person name="Fouteau S."/>
            <person name="Franken C."/>
            <person name="Gibelin C."/>
            <person name="Gish J."/>
            <person name="Goldstein S."/>
            <person name="Gonzalez A.J."/>
            <person name="Green P.J."/>
            <person name="Hallab A."/>
            <person name="Hartog M."/>
            <person name="Hua A."/>
            <person name="Humphray S.J."/>
            <person name="Jeong D.H."/>
            <person name="Jing Y."/>
            <person name="Jocker A."/>
            <person name="Kenton S.M."/>
            <person name="Kim D.J."/>
            <person name="Klee K."/>
            <person name="Lai H."/>
            <person name="Lang C."/>
            <person name="Lin S."/>
            <person name="Macmil S.L."/>
            <person name="Magdelenat G."/>
            <person name="Matthews L."/>
            <person name="McCorrison J."/>
            <person name="Monaghan E.L."/>
            <person name="Mun J.H."/>
            <person name="Najar F.Z."/>
            <person name="Nicholson C."/>
            <person name="Noirot C."/>
            <person name="O'Bleness M."/>
            <person name="Paule C.R."/>
            <person name="Poulain J."/>
            <person name="Prion F."/>
            <person name="Qin B."/>
            <person name="Qu C."/>
            <person name="Retzel E.F."/>
            <person name="Riddle C."/>
            <person name="Sallet E."/>
            <person name="Samain S."/>
            <person name="Samson N."/>
            <person name="Sanders I."/>
            <person name="Saurat O."/>
            <person name="Scarpelli C."/>
            <person name="Schiex T."/>
            <person name="Segurens B."/>
            <person name="Severin A.J."/>
            <person name="Sherrier D.J."/>
            <person name="Shi R."/>
            <person name="Sims S."/>
            <person name="Singer S.R."/>
            <person name="Sinharoy S."/>
            <person name="Sterck L."/>
            <person name="Viollet A."/>
            <person name="Wang B.B."/>
            <person name="Wang K."/>
            <person name="Wang M."/>
            <person name="Wang X."/>
            <person name="Warfsmann J."/>
            <person name="Weissenbach J."/>
            <person name="White D.D."/>
            <person name="White J.D."/>
            <person name="Wiley G.B."/>
            <person name="Wincker P."/>
            <person name="Xing Y."/>
            <person name="Yang L."/>
            <person name="Yao Z."/>
            <person name="Ying F."/>
            <person name="Zhai J."/>
            <person name="Zhou L."/>
            <person name="Zuber A."/>
            <person name="Denarie J."/>
            <person name="Dixon R.A."/>
            <person name="May G.D."/>
            <person name="Schwartz D.C."/>
            <person name="Rogers J."/>
            <person name="Quetier F."/>
            <person name="Town C.D."/>
            <person name="Roe B.A."/>
        </authorList>
    </citation>
    <scope>NUCLEOTIDE SEQUENCE [LARGE SCALE GENOMIC DNA]</scope>
    <source>
        <strain evidence="6">A17</strain>
        <strain evidence="7 8">cv. Jemalong A17</strain>
    </source>
</reference>
<evidence type="ECO:0000256" key="1">
    <source>
        <dbReference type="ARBA" id="ARBA00007606"/>
    </source>
</evidence>
<evidence type="ECO:0000313" key="7">
    <source>
        <dbReference type="EnsemblPlants" id="KEH43370"/>
    </source>
</evidence>
<evidence type="ECO:0000259" key="5">
    <source>
        <dbReference type="Pfam" id="PF00139"/>
    </source>
</evidence>
<dbReference type="PANTHER" id="PTHR32401:SF49">
    <property type="entry name" value="OS10G0129200 PROTEIN"/>
    <property type="match status" value="1"/>
</dbReference>
<dbReference type="GO" id="GO:0009610">
    <property type="term" value="P:response to symbiotic fungus"/>
    <property type="evidence" value="ECO:0007669"/>
    <property type="project" value="UniProtKB-ARBA"/>
</dbReference>
<dbReference type="InterPro" id="IPR001220">
    <property type="entry name" value="Legume_lectin_dom"/>
</dbReference>
<dbReference type="EnsemblPlants" id="KEH43370">
    <property type="protein sequence ID" value="KEH43370"/>
    <property type="gene ID" value="MTR_1g090930"/>
</dbReference>
<keyword evidence="4" id="KW-0812">Transmembrane</keyword>
<dbReference type="InterPro" id="IPR016363">
    <property type="entry name" value="L-lectin"/>
</dbReference>
<dbReference type="GO" id="GO:0030246">
    <property type="term" value="F:carbohydrate binding"/>
    <property type="evidence" value="ECO:0007669"/>
    <property type="project" value="UniProtKB-KW"/>
</dbReference>
<keyword evidence="4" id="KW-0472">Membrane</keyword>
<dbReference type="SUPFAM" id="SSF49899">
    <property type="entry name" value="Concanavalin A-like lectins/glucanases"/>
    <property type="match status" value="1"/>
</dbReference>
<dbReference type="CDD" id="cd06899">
    <property type="entry name" value="lectin_legume_LecRK_Arcelin_ConA"/>
    <property type="match status" value="1"/>
</dbReference>
<dbReference type="KEGG" id="mtr:25484867"/>
<keyword evidence="3" id="KW-0325">Glycoprotein</keyword>
<dbReference type="Gene3D" id="2.60.120.200">
    <property type="match status" value="1"/>
</dbReference>
<sequence>MAFYHTNLPTHELVLGLIYTIFFLLLATNINSGQALSFNFTKFNPNAHTFPPGIKFQGDAEVSINGTITLTKRLELPPDTTKPSTGRILSRPLSLDNLGSFVTSFSFEIAENPGHQLTDGLIFFIAPQDTVIPPNSESQYFGVVDSKNAYNQFVGVEFDLYPNSFDPYIYHIGIDVNSIISTKIVEWDWEWVSESLNQVSIAYDSPSNTLSVVVIHANGKIVTIADIVDLKTVLPNTVRFGLSAASVTGIAHDIHSWSISTSELKTTTSSASNNSLFLNKDPASKQLV</sequence>
<keyword evidence="8" id="KW-1185">Reference proteome</keyword>